<dbReference type="Proteomes" id="UP000027982">
    <property type="component" value="Chromosome"/>
</dbReference>
<sequence>MASSTARAQDSSSNFASGPGTYLFLAAGVGLPLLRDGSEGKNHFFRTADSGLSAVLLAEGLKRLTRVPRPDTGERDSFPSEHATAAFAVATMESDFHPREAPLWYAGATVISLSRLWEGRHRPLDVLGGAALGFATARLELSRNRGLLLTPWIDGRSAGMMLTAQF</sequence>
<evidence type="ECO:0000259" key="1">
    <source>
        <dbReference type="SMART" id="SM00014"/>
    </source>
</evidence>
<dbReference type="AlphaFoldDB" id="A0A068NQ62"/>
<organism evidence="2 3">
    <name type="scientific">Fimbriimonas ginsengisoli Gsoil 348</name>
    <dbReference type="NCBI Taxonomy" id="661478"/>
    <lineage>
        <taxon>Bacteria</taxon>
        <taxon>Bacillati</taxon>
        <taxon>Armatimonadota</taxon>
        <taxon>Fimbriimonadia</taxon>
        <taxon>Fimbriimonadales</taxon>
        <taxon>Fimbriimonadaceae</taxon>
        <taxon>Fimbriimonas</taxon>
    </lineage>
</organism>
<dbReference type="PANTHER" id="PTHR14969">
    <property type="entry name" value="SPHINGOSINE-1-PHOSPHATE PHOSPHOHYDROLASE"/>
    <property type="match status" value="1"/>
</dbReference>
<keyword evidence="3" id="KW-1185">Reference proteome</keyword>
<dbReference type="InterPro" id="IPR000326">
    <property type="entry name" value="PAP2/HPO"/>
</dbReference>
<proteinExistence type="predicted"/>
<dbReference type="HOGENOM" id="CLU_1425698_0_0_0"/>
<dbReference type="KEGG" id="fgi:OP10G_2325"/>
<dbReference type="SMART" id="SM00014">
    <property type="entry name" value="acidPPc"/>
    <property type="match status" value="1"/>
</dbReference>
<evidence type="ECO:0000313" key="2">
    <source>
        <dbReference type="EMBL" id="AIE85693.1"/>
    </source>
</evidence>
<dbReference type="InterPro" id="IPR036938">
    <property type="entry name" value="PAP2/HPO_sf"/>
</dbReference>
<gene>
    <name evidence="2" type="ORF">OP10G_2325</name>
</gene>
<feature type="domain" description="Phosphatidic acid phosphatase type 2/haloperoxidase" evidence="1">
    <location>
        <begin position="50"/>
        <end position="141"/>
    </location>
</feature>
<dbReference type="Gene3D" id="1.20.144.10">
    <property type="entry name" value="Phosphatidic acid phosphatase type 2/haloperoxidase"/>
    <property type="match status" value="1"/>
</dbReference>
<evidence type="ECO:0000313" key="3">
    <source>
        <dbReference type="Proteomes" id="UP000027982"/>
    </source>
</evidence>
<reference evidence="2 3" key="1">
    <citation type="journal article" date="2014" name="PLoS ONE">
        <title>The first complete genome sequence of the class fimbriimonadia in the phylum armatimonadetes.</title>
        <authorList>
            <person name="Hu Z.Y."/>
            <person name="Wang Y.Z."/>
            <person name="Im W.T."/>
            <person name="Wang S.Y."/>
            <person name="Zhao G.P."/>
            <person name="Zheng H.J."/>
            <person name="Quan Z.X."/>
        </authorList>
    </citation>
    <scope>NUCLEOTIDE SEQUENCE [LARGE SCALE GENOMIC DNA]</scope>
    <source>
        <strain evidence="2">Gsoil 348</strain>
    </source>
</reference>
<accession>A0A068NQ62</accession>
<dbReference type="SUPFAM" id="SSF48317">
    <property type="entry name" value="Acid phosphatase/Vanadium-dependent haloperoxidase"/>
    <property type="match status" value="1"/>
</dbReference>
<dbReference type="eggNOG" id="COG0671">
    <property type="taxonomic scope" value="Bacteria"/>
</dbReference>
<protein>
    <submittedName>
        <fullName evidence="2">Membrane-associated phospholipid phosphatase</fullName>
    </submittedName>
</protein>
<dbReference type="EMBL" id="CP007139">
    <property type="protein sequence ID" value="AIE85693.1"/>
    <property type="molecule type" value="Genomic_DNA"/>
</dbReference>
<dbReference type="Pfam" id="PF01569">
    <property type="entry name" value="PAP2"/>
    <property type="match status" value="1"/>
</dbReference>
<dbReference type="STRING" id="661478.OP10G_2325"/>
<name>A0A068NQ62_FIMGI</name>
<dbReference type="PANTHER" id="PTHR14969:SF13">
    <property type="entry name" value="AT30094P"/>
    <property type="match status" value="1"/>
</dbReference>